<name>A0AAN8JYL4_PATCE</name>
<dbReference type="InterPro" id="IPR036734">
    <property type="entry name" value="Neur_chan_lig-bd_sf"/>
</dbReference>
<dbReference type="Pfam" id="PF02931">
    <property type="entry name" value="Neur_chan_LBD"/>
    <property type="match status" value="1"/>
</dbReference>
<feature type="transmembrane region" description="Helical" evidence="5">
    <location>
        <begin position="327"/>
        <end position="344"/>
    </location>
</feature>
<dbReference type="SUPFAM" id="SSF63712">
    <property type="entry name" value="Nicotinic receptor ligand binding domain-like"/>
    <property type="match status" value="1"/>
</dbReference>
<gene>
    <name evidence="7" type="ORF">SNE40_007893</name>
</gene>
<protein>
    <recommendedName>
        <fullName evidence="6">Neurotransmitter-gated ion-channel ligand-binding domain-containing protein</fullName>
    </recommendedName>
</protein>
<dbReference type="GO" id="GO:0004888">
    <property type="term" value="F:transmembrane signaling receptor activity"/>
    <property type="evidence" value="ECO:0007669"/>
    <property type="project" value="InterPro"/>
</dbReference>
<dbReference type="GO" id="GO:0016020">
    <property type="term" value="C:membrane"/>
    <property type="evidence" value="ECO:0007669"/>
    <property type="project" value="UniProtKB-SubCell"/>
</dbReference>
<sequence>MIPYLAQATTSSKTKVHEGHYDTHKTMASGTSMPTPVPSTRTVIEQTGSVSPLPGRDPRLADTFRHLITALDRSNVIMEGCANAVVSLSDRINSDKTPSKQYLGDRKDKVTVELKCAFLKIIDIETLDQIFEAEIFIQARWMEPALKDFTEKDMQDYDPANYWIPKLSIMNTDGELEWNRRSFTVQLKEPGYTYPIVLLLWRFKGKFRENLELEHFPFDVQDLTVQVTTERSSSEVELIEDQHSLCTVNIKTFQDAQEWSIYEHVETFRDQTTQEYVSSTIHPILFIQCRVKRKIGYFMWNIVFIVALITCLTFSMITLEPENVDRMYNNVTLLLTASIFKMVIQQSLPTISYLTYLDIYVLATLVFLGLQIAENAVMAGLCKIMSKTEVYEWDRYAIVSLAIVLFLFHIMFMIHIYLTAYRRRRLMKQKDRLYQAKKKHLEKYGSMMPTKEPTLSIKMNQAKNFK</sequence>
<evidence type="ECO:0000256" key="2">
    <source>
        <dbReference type="ARBA" id="ARBA00022692"/>
    </source>
</evidence>
<comment type="caution">
    <text evidence="7">The sequence shown here is derived from an EMBL/GenBank/DDBJ whole genome shotgun (WGS) entry which is preliminary data.</text>
</comment>
<dbReference type="SUPFAM" id="SSF90112">
    <property type="entry name" value="Neurotransmitter-gated ion-channel transmembrane pore"/>
    <property type="match status" value="1"/>
</dbReference>
<accession>A0AAN8JYL4</accession>
<dbReference type="InterPro" id="IPR038050">
    <property type="entry name" value="Neuro_actylchol_rec"/>
</dbReference>
<evidence type="ECO:0000256" key="5">
    <source>
        <dbReference type="SAM" id="Phobius"/>
    </source>
</evidence>
<proteinExistence type="predicted"/>
<evidence type="ECO:0000313" key="7">
    <source>
        <dbReference type="EMBL" id="KAK6185721.1"/>
    </source>
</evidence>
<dbReference type="GO" id="GO:0005230">
    <property type="term" value="F:extracellular ligand-gated monoatomic ion channel activity"/>
    <property type="evidence" value="ECO:0007669"/>
    <property type="project" value="InterPro"/>
</dbReference>
<dbReference type="Proteomes" id="UP001347796">
    <property type="component" value="Unassembled WGS sequence"/>
</dbReference>
<evidence type="ECO:0000313" key="8">
    <source>
        <dbReference type="Proteomes" id="UP001347796"/>
    </source>
</evidence>
<dbReference type="InterPro" id="IPR006201">
    <property type="entry name" value="Neur_channel"/>
</dbReference>
<evidence type="ECO:0000256" key="3">
    <source>
        <dbReference type="ARBA" id="ARBA00022989"/>
    </source>
</evidence>
<organism evidence="7 8">
    <name type="scientific">Patella caerulea</name>
    <name type="common">Rayed Mediterranean limpet</name>
    <dbReference type="NCBI Taxonomy" id="87958"/>
    <lineage>
        <taxon>Eukaryota</taxon>
        <taxon>Metazoa</taxon>
        <taxon>Spiralia</taxon>
        <taxon>Lophotrochozoa</taxon>
        <taxon>Mollusca</taxon>
        <taxon>Gastropoda</taxon>
        <taxon>Patellogastropoda</taxon>
        <taxon>Patelloidea</taxon>
        <taxon>Patellidae</taxon>
        <taxon>Patella</taxon>
    </lineage>
</organism>
<dbReference type="Gene3D" id="2.70.170.10">
    <property type="entry name" value="Neurotransmitter-gated ion-channel ligand-binding domain"/>
    <property type="match status" value="1"/>
</dbReference>
<comment type="subcellular location">
    <subcellularLocation>
        <location evidence="1">Membrane</location>
        <topology evidence="1">Multi-pass membrane protein</topology>
    </subcellularLocation>
</comment>
<evidence type="ECO:0000256" key="1">
    <source>
        <dbReference type="ARBA" id="ARBA00004141"/>
    </source>
</evidence>
<keyword evidence="4 5" id="KW-0472">Membrane</keyword>
<dbReference type="AlphaFoldDB" id="A0AAN8JYL4"/>
<reference evidence="7 8" key="1">
    <citation type="submission" date="2024-01" db="EMBL/GenBank/DDBJ databases">
        <title>The genome of the rayed Mediterranean limpet Patella caerulea (Linnaeus, 1758).</title>
        <authorList>
            <person name="Anh-Thu Weber A."/>
            <person name="Halstead-Nussloch G."/>
        </authorList>
    </citation>
    <scope>NUCLEOTIDE SEQUENCE [LARGE SCALE GENOMIC DNA]</scope>
    <source>
        <strain evidence="7">AATW-2023a</strain>
        <tissue evidence="7">Whole specimen</tissue>
    </source>
</reference>
<evidence type="ECO:0000259" key="6">
    <source>
        <dbReference type="Pfam" id="PF02931"/>
    </source>
</evidence>
<feature type="domain" description="Neurotransmitter-gated ion-channel ligand-binding" evidence="6">
    <location>
        <begin position="105"/>
        <end position="294"/>
    </location>
</feature>
<feature type="transmembrane region" description="Helical" evidence="5">
    <location>
        <begin position="397"/>
        <end position="420"/>
    </location>
</feature>
<keyword evidence="3 5" id="KW-1133">Transmembrane helix</keyword>
<evidence type="ECO:0000256" key="4">
    <source>
        <dbReference type="ARBA" id="ARBA00023136"/>
    </source>
</evidence>
<feature type="transmembrane region" description="Helical" evidence="5">
    <location>
        <begin position="356"/>
        <end position="377"/>
    </location>
</feature>
<keyword evidence="8" id="KW-1185">Reference proteome</keyword>
<dbReference type="InterPro" id="IPR006202">
    <property type="entry name" value="Neur_chan_lig-bd"/>
</dbReference>
<dbReference type="EMBL" id="JAZGQO010000006">
    <property type="protein sequence ID" value="KAK6185721.1"/>
    <property type="molecule type" value="Genomic_DNA"/>
</dbReference>
<dbReference type="PANTHER" id="PTHR18945">
    <property type="entry name" value="NEUROTRANSMITTER GATED ION CHANNEL"/>
    <property type="match status" value="1"/>
</dbReference>
<feature type="transmembrane region" description="Helical" evidence="5">
    <location>
        <begin position="295"/>
        <end position="315"/>
    </location>
</feature>
<keyword evidence="2 5" id="KW-0812">Transmembrane</keyword>
<dbReference type="Gene3D" id="1.20.58.390">
    <property type="entry name" value="Neurotransmitter-gated ion-channel transmembrane domain"/>
    <property type="match status" value="1"/>
</dbReference>
<dbReference type="InterPro" id="IPR036719">
    <property type="entry name" value="Neuro-gated_channel_TM_sf"/>
</dbReference>